<organism evidence="1 2">
    <name type="scientific">Paenibacillus nicotianae</name>
    <dbReference type="NCBI Taxonomy" id="1526551"/>
    <lineage>
        <taxon>Bacteria</taxon>
        <taxon>Bacillati</taxon>
        <taxon>Bacillota</taxon>
        <taxon>Bacilli</taxon>
        <taxon>Bacillales</taxon>
        <taxon>Paenibacillaceae</taxon>
        <taxon>Paenibacillus</taxon>
    </lineage>
</organism>
<name>A0ABW4UUC2_9BACL</name>
<dbReference type="GO" id="GO:0016787">
    <property type="term" value="F:hydrolase activity"/>
    <property type="evidence" value="ECO:0007669"/>
    <property type="project" value="UniProtKB-KW"/>
</dbReference>
<dbReference type="EMBL" id="JBHUGF010000010">
    <property type="protein sequence ID" value="MFD1991038.1"/>
    <property type="molecule type" value="Genomic_DNA"/>
</dbReference>
<keyword evidence="2" id="KW-1185">Reference proteome</keyword>
<dbReference type="PIRSF" id="PIRSF033634">
    <property type="entry name" value="UCP033634"/>
    <property type="match status" value="1"/>
</dbReference>
<dbReference type="RefSeq" id="WP_204824678.1">
    <property type="nucleotide sequence ID" value="NZ_JBHUGF010000010.1"/>
</dbReference>
<accession>A0ABW4UUC2</accession>
<evidence type="ECO:0000313" key="2">
    <source>
        <dbReference type="Proteomes" id="UP001597403"/>
    </source>
</evidence>
<dbReference type="InterPro" id="IPR017018">
    <property type="entry name" value="UCP033634"/>
</dbReference>
<sequence>MLKRKIIETQSYWGTTCRHIHITQGSSTLVILFPGKSYSCERSLLYYATQIALEKGNDVLQLEYGYQAARTELESDQMDILVKECTEVIRQSNVHDYTNYISISKSLGTLVAGGVFDQYKALPVRHLFLTPLDQTLTYITQSQGLLLYGTDDPMFSQSSREKVKHLQQMETIVLPEANHSLESSNTEKSLHFLRQVVIQYNEFL</sequence>
<dbReference type="SUPFAM" id="SSF53474">
    <property type="entry name" value="alpha/beta-Hydrolases"/>
    <property type="match status" value="1"/>
</dbReference>
<dbReference type="Gene3D" id="3.40.50.1820">
    <property type="entry name" value="alpha/beta hydrolase"/>
    <property type="match status" value="1"/>
</dbReference>
<reference evidence="2" key="1">
    <citation type="journal article" date="2019" name="Int. J. Syst. Evol. Microbiol.">
        <title>The Global Catalogue of Microorganisms (GCM) 10K type strain sequencing project: providing services to taxonomists for standard genome sequencing and annotation.</title>
        <authorList>
            <consortium name="The Broad Institute Genomics Platform"/>
            <consortium name="The Broad Institute Genome Sequencing Center for Infectious Disease"/>
            <person name="Wu L."/>
            <person name="Ma J."/>
        </authorList>
    </citation>
    <scope>NUCLEOTIDE SEQUENCE [LARGE SCALE GENOMIC DNA]</scope>
    <source>
        <strain evidence="2">CGMCC 1.15067</strain>
    </source>
</reference>
<comment type="caution">
    <text evidence="1">The sequence shown here is derived from an EMBL/GenBank/DDBJ whole genome shotgun (WGS) entry which is preliminary data.</text>
</comment>
<proteinExistence type="predicted"/>
<dbReference type="Proteomes" id="UP001597403">
    <property type="component" value="Unassembled WGS sequence"/>
</dbReference>
<evidence type="ECO:0000313" key="1">
    <source>
        <dbReference type="EMBL" id="MFD1991038.1"/>
    </source>
</evidence>
<protein>
    <submittedName>
        <fullName evidence="1">Alpha/beta hydrolase</fullName>
    </submittedName>
</protein>
<dbReference type="InterPro" id="IPR029058">
    <property type="entry name" value="AB_hydrolase_fold"/>
</dbReference>
<gene>
    <name evidence="1" type="ORF">ACFSGI_13770</name>
</gene>
<keyword evidence="1" id="KW-0378">Hydrolase</keyword>